<dbReference type="CDD" id="cd01097">
    <property type="entry name" value="Tetrahydromethanopterin_reductase"/>
    <property type="match status" value="1"/>
</dbReference>
<dbReference type="SUPFAM" id="SSF51679">
    <property type="entry name" value="Bacterial luciferase-like"/>
    <property type="match status" value="1"/>
</dbReference>
<feature type="domain" description="Luciferase-like" evidence="1">
    <location>
        <begin position="11"/>
        <end position="313"/>
    </location>
</feature>
<dbReference type="InterPro" id="IPR011251">
    <property type="entry name" value="Luciferase-like_dom"/>
</dbReference>
<dbReference type="PANTHER" id="PTHR43244">
    <property type="match status" value="1"/>
</dbReference>
<organism evidence="2 3">
    <name type="scientific">Blastococcus goldschmidtiae</name>
    <dbReference type="NCBI Taxonomy" id="3075546"/>
    <lineage>
        <taxon>Bacteria</taxon>
        <taxon>Bacillati</taxon>
        <taxon>Actinomycetota</taxon>
        <taxon>Actinomycetes</taxon>
        <taxon>Geodermatophilales</taxon>
        <taxon>Geodermatophilaceae</taxon>
        <taxon>Blastococcus</taxon>
    </lineage>
</organism>
<name>A0ABU2K7J1_9ACTN</name>
<keyword evidence="3" id="KW-1185">Reference proteome</keyword>
<dbReference type="EC" id="1.-.-.-" evidence="2"/>
<dbReference type="Proteomes" id="UP001183222">
    <property type="component" value="Unassembled WGS sequence"/>
</dbReference>
<comment type="caution">
    <text evidence="2">The sequence shown here is derived from an EMBL/GenBank/DDBJ whole genome shotgun (WGS) entry which is preliminary data.</text>
</comment>
<gene>
    <name evidence="2" type="ORF">RM425_09580</name>
</gene>
<evidence type="ECO:0000313" key="2">
    <source>
        <dbReference type="EMBL" id="MDT0276150.1"/>
    </source>
</evidence>
<dbReference type="NCBIfam" id="TIGR03617">
    <property type="entry name" value="F420_MSMEG_2256"/>
    <property type="match status" value="1"/>
</dbReference>
<sequence>MRIGYGLRGAAGEIATEAARARSLGFDALSTSEVANDPFLPLAVAAGSSGEMRLETHIAVAFARSPMVTANAAHYLHLLSGGRAVLGLGTQIKPHITRRFDMPWSSRPAAQMRDYLAALHAIWADWNSGEQLAFRSEHYNHTLMTDMFRPESSPTAPEVHLAAVGPVMTRLAGEVADGLIPHAFSTPEWFHAVTLPALNEGLERSGRERTDVVVHCPGFVVVTGEAGAGEQETLAVRRQIAFYGSTPAYADVLRRAGRGELHDHLHALSIGSDPDRWARMGDLVDDDLLGAFSVIGPIAEVADELARRYGGTIDQVHVVPPEGTTQEALAGFRDRLA</sequence>
<reference evidence="3" key="1">
    <citation type="submission" date="2023-07" db="EMBL/GenBank/DDBJ databases">
        <title>30 novel species of actinomycetes from the DSMZ collection.</title>
        <authorList>
            <person name="Nouioui I."/>
        </authorList>
    </citation>
    <scope>NUCLEOTIDE SEQUENCE [LARGE SCALE GENOMIC DNA]</scope>
    <source>
        <strain evidence="3">DSM 46792</strain>
    </source>
</reference>
<dbReference type="InterPro" id="IPR019919">
    <property type="entry name" value="Lucif-like_OxRdtase_MSMEG_2256"/>
</dbReference>
<evidence type="ECO:0000259" key="1">
    <source>
        <dbReference type="Pfam" id="PF00296"/>
    </source>
</evidence>
<dbReference type="InterPro" id="IPR050564">
    <property type="entry name" value="F420-G6PD/mer"/>
</dbReference>
<proteinExistence type="predicted"/>
<dbReference type="Gene3D" id="3.20.20.30">
    <property type="entry name" value="Luciferase-like domain"/>
    <property type="match status" value="1"/>
</dbReference>
<dbReference type="InterPro" id="IPR036661">
    <property type="entry name" value="Luciferase-like_sf"/>
</dbReference>
<dbReference type="RefSeq" id="WP_311344969.1">
    <property type="nucleotide sequence ID" value="NZ_JAVREI010000005.1"/>
</dbReference>
<evidence type="ECO:0000313" key="3">
    <source>
        <dbReference type="Proteomes" id="UP001183222"/>
    </source>
</evidence>
<dbReference type="GO" id="GO:0016491">
    <property type="term" value="F:oxidoreductase activity"/>
    <property type="evidence" value="ECO:0007669"/>
    <property type="project" value="UniProtKB-KW"/>
</dbReference>
<accession>A0ABU2K7J1</accession>
<keyword evidence="2" id="KW-0560">Oxidoreductase</keyword>
<dbReference type="Pfam" id="PF00296">
    <property type="entry name" value="Bac_luciferase"/>
    <property type="match status" value="1"/>
</dbReference>
<dbReference type="EMBL" id="JAVREI010000005">
    <property type="protein sequence ID" value="MDT0276150.1"/>
    <property type="molecule type" value="Genomic_DNA"/>
</dbReference>
<protein>
    <submittedName>
        <fullName evidence="2">TIGR03617 family F420-dependent LLM class oxidoreductase</fullName>
        <ecNumber evidence="2">1.-.-.-</ecNumber>
    </submittedName>
</protein>
<dbReference type="PANTHER" id="PTHR43244:SF2">
    <property type="entry name" value="CONSERVED HYPOTHETICAL ALANINE AND PROLINE-RICH PROTEIN"/>
    <property type="match status" value="1"/>
</dbReference>